<dbReference type="SUPFAM" id="SSF52151">
    <property type="entry name" value="FabD/lysophospholipase-like"/>
    <property type="match status" value="1"/>
</dbReference>
<evidence type="ECO:0000313" key="4">
    <source>
        <dbReference type="EMBL" id="AUF82366.1"/>
    </source>
</evidence>
<dbReference type="InterPro" id="IPR002641">
    <property type="entry name" value="PNPLA_dom"/>
</dbReference>
<keyword evidence="2" id="KW-0442">Lipid degradation</keyword>
<gene>
    <name evidence="4" type="ORF">TetV_274</name>
</gene>
<organism evidence="4">
    <name type="scientific">Tetraselmis virus 1</name>
    <dbReference type="NCBI Taxonomy" id="2060617"/>
    <lineage>
        <taxon>Viruses</taxon>
        <taxon>Varidnaviria</taxon>
        <taxon>Bamfordvirae</taxon>
        <taxon>Nucleocytoviricota</taxon>
        <taxon>Megaviricetes</taxon>
        <taxon>Imitervirales</taxon>
        <taxon>Allomimiviridae</taxon>
        <taxon>Oceanusvirus</taxon>
        <taxon>Oceanusvirus kaneohense</taxon>
    </lineage>
</organism>
<reference evidence="4" key="1">
    <citation type="journal article" date="2018" name="Virology">
        <title>A giant virus infecting green algae encodes key fermentation genes.</title>
        <authorList>
            <person name="Schvarcz C.R."/>
            <person name="Steward G.F."/>
        </authorList>
    </citation>
    <scope>NUCLEOTIDE SEQUENCE [LARGE SCALE GENOMIC DNA]</scope>
</reference>
<keyword evidence="5" id="KW-1185">Reference proteome</keyword>
<feature type="active site" description="Proton acceptor" evidence="2">
    <location>
        <position position="189"/>
    </location>
</feature>
<proteinExistence type="predicted"/>
<comment type="caution">
    <text evidence="2">Lacks conserved residue(s) required for the propagation of feature annotation.</text>
</comment>
<feature type="active site" description="Nucleophile" evidence="2">
    <location>
        <position position="38"/>
    </location>
</feature>
<accession>A0A2P0VN83</accession>
<sequence length="310" mass="34087">MYVNLAISGGAHFCISFLGFLRKVRSSLKDVKNVSASSGGALVALAFVLDIPDDITIRIIQRHVTKGIFDRIDITELLDKFGTINTIEAVSPLVEDILITGINRWKTFKQAWWDNDNFDVSRITLQDLSKITGINLAVCVSDVSNGFSRKFITPSTHSDTPVVWAVCASCAVPMVLTPVKLTDKLLYADACVTDSDLTLIDYFDEISPCPDGTVDTLSLEITFFSVENTSESQSQPTNPENLLEYVQSLMTSICGRIFKTSTNPRCISAKIPKWTNDRVSPLIFGMTPVDINTAYNCGLAAANAYLESYL</sequence>
<dbReference type="InterPro" id="IPR016035">
    <property type="entry name" value="Acyl_Trfase/lysoPLipase"/>
</dbReference>
<keyword evidence="1 2" id="KW-0443">Lipid metabolism</keyword>
<dbReference type="Gene3D" id="3.40.1090.10">
    <property type="entry name" value="Cytosolic phospholipase A2 catalytic domain"/>
    <property type="match status" value="1"/>
</dbReference>
<evidence type="ECO:0000313" key="5">
    <source>
        <dbReference type="Proteomes" id="UP000244773"/>
    </source>
</evidence>
<name>A0A2P0VN83_9VIRU</name>
<evidence type="ECO:0000256" key="1">
    <source>
        <dbReference type="ARBA" id="ARBA00023098"/>
    </source>
</evidence>
<evidence type="ECO:0000259" key="3">
    <source>
        <dbReference type="PROSITE" id="PS51635"/>
    </source>
</evidence>
<dbReference type="GO" id="GO:0016042">
    <property type="term" value="P:lipid catabolic process"/>
    <property type="evidence" value="ECO:0007669"/>
    <property type="project" value="UniProtKB-UniRule"/>
</dbReference>
<evidence type="ECO:0000256" key="2">
    <source>
        <dbReference type="PROSITE-ProRule" id="PRU01161"/>
    </source>
</evidence>
<dbReference type="Proteomes" id="UP000244773">
    <property type="component" value="Segment"/>
</dbReference>
<protein>
    <submittedName>
        <fullName evidence="4">Patatin-like phospholipase</fullName>
    </submittedName>
</protein>
<dbReference type="Pfam" id="PF01734">
    <property type="entry name" value="Patatin"/>
    <property type="match status" value="1"/>
</dbReference>
<dbReference type="PROSITE" id="PS51635">
    <property type="entry name" value="PNPLA"/>
    <property type="match status" value="1"/>
</dbReference>
<dbReference type="GO" id="GO:0016787">
    <property type="term" value="F:hydrolase activity"/>
    <property type="evidence" value="ECO:0007669"/>
    <property type="project" value="UniProtKB-UniRule"/>
</dbReference>
<keyword evidence="2" id="KW-0378">Hydrolase</keyword>
<dbReference type="EMBL" id="KY322437">
    <property type="protein sequence ID" value="AUF82366.1"/>
    <property type="molecule type" value="Genomic_DNA"/>
</dbReference>
<feature type="domain" description="PNPLA" evidence="3">
    <location>
        <begin position="5"/>
        <end position="204"/>
    </location>
</feature>